<evidence type="ECO:0000313" key="2">
    <source>
        <dbReference type="EMBL" id="SIO20937.1"/>
    </source>
</evidence>
<sequence length="54" mass="5706">MLAQTGLISMIGKIPVAPVDGADATSRASKRRNLPRCKRSLYDSPRGLAFSSSG</sequence>
<proteinExistence type="predicted"/>
<evidence type="ECO:0000313" key="3">
    <source>
        <dbReference type="Proteomes" id="UP000185151"/>
    </source>
</evidence>
<name>A0A1N6HMF9_9BURK</name>
<gene>
    <name evidence="2" type="ORF">SAMN05444165_1467</name>
</gene>
<feature type="region of interest" description="Disordered" evidence="1">
    <location>
        <begin position="19"/>
        <end position="40"/>
    </location>
</feature>
<feature type="compositionally biased region" description="Basic residues" evidence="1">
    <location>
        <begin position="28"/>
        <end position="39"/>
    </location>
</feature>
<evidence type="ECO:0000256" key="1">
    <source>
        <dbReference type="SAM" id="MobiDB-lite"/>
    </source>
</evidence>
<dbReference type="Proteomes" id="UP000185151">
    <property type="component" value="Unassembled WGS sequence"/>
</dbReference>
<accession>A0A1N6HMF9</accession>
<protein>
    <submittedName>
        <fullName evidence="2">Uncharacterized protein</fullName>
    </submittedName>
</protein>
<reference evidence="2 3" key="1">
    <citation type="submission" date="2016-11" db="EMBL/GenBank/DDBJ databases">
        <authorList>
            <person name="Jaros S."/>
            <person name="Januszkiewicz K."/>
            <person name="Wedrychowicz H."/>
        </authorList>
    </citation>
    <scope>NUCLEOTIDE SEQUENCE [LARGE SCALE GENOMIC DNA]</scope>
    <source>
        <strain evidence="2 3">GAS95</strain>
    </source>
</reference>
<dbReference type="EMBL" id="FSRU01000001">
    <property type="protein sequence ID" value="SIO20937.1"/>
    <property type="molecule type" value="Genomic_DNA"/>
</dbReference>
<dbReference type="AlphaFoldDB" id="A0A1N6HMF9"/>
<organism evidence="2 3">
    <name type="scientific">Paraburkholderia phenazinium</name>
    <dbReference type="NCBI Taxonomy" id="60549"/>
    <lineage>
        <taxon>Bacteria</taxon>
        <taxon>Pseudomonadati</taxon>
        <taxon>Pseudomonadota</taxon>
        <taxon>Betaproteobacteria</taxon>
        <taxon>Burkholderiales</taxon>
        <taxon>Burkholderiaceae</taxon>
        <taxon>Paraburkholderia</taxon>
    </lineage>
</organism>
<keyword evidence="3" id="KW-1185">Reference proteome</keyword>